<comment type="similarity">
    <text evidence="2">Belongs to the GSP J family.</text>
</comment>
<keyword evidence="6" id="KW-0997">Cell inner membrane</keyword>
<evidence type="ECO:0000256" key="5">
    <source>
        <dbReference type="ARBA" id="ARBA00022481"/>
    </source>
</evidence>
<evidence type="ECO:0000256" key="7">
    <source>
        <dbReference type="ARBA" id="ARBA00022692"/>
    </source>
</evidence>
<protein>
    <recommendedName>
        <fullName evidence="3">Type II secretion system protein J</fullName>
    </recommendedName>
</protein>
<dbReference type="PANTHER" id="PTHR39583:SF2">
    <property type="entry name" value="TYPE II SECRETION SYSTEM PROTEIN J"/>
    <property type="match status" value="1"/>
</dbReference>
<dbReference type="Pfam" id="PF07963">
    <property type="entry name" value="N_methyl"/>
    <property type="match status" value="1"/>
</dbReference>
<keyword evidence="7" id="KW-0812">Transmembrane</keyword>
<keyword evidence="9" id="KW-0472">Membrane</keyword>
<evidence type="ECO:0000256" key="2">
    <source>
        <dbReference type="ARBA" id="ARBA00011084"/>
    </source>
</evidence>
<dbReference type="PANTHER" id="PTHR39583">
    <property type="entry name" value="TYPE II SECRETION SYSTEM PROTEIN J-RELATED"/>
    <property type="match status" value="1"/>
</dbReference>
<dbReference type="PROSITE" id="PS00409">
    <property type="entry name" value="PROKAR_NTER_METHYL"/>
    <property type="match status" value="1"/>
</dbReference>
<dbReference type="InterPro" id="IPR012902">
    <property type="entry name" value="N_methyl_site"/>
</dbReference>
<name>A0A2A5CHA4_9GAMM</name>
<accession>A0A2A5CHA4</accession>
<dbReference type="InterPro" id="IPR045584">
    <property type="entry name" value="Pilin-like"/>
</dbReference>
<dbReference type="SUPFAM" id="SSF54523">
    <property type="entry name" value="Pili subunits"/>
    <property type="match status" value="1"/>
</dbReference>
<comment type="subcellular location">
    <subcellularLocation>
        <location evidence="1">Cell inner membrane</location>
        <topology evidence="1">Single-pass membrane protein</topology>
    </subcellularLocation>
</comment>
<comment type="caution">
    <text evidence="10">The sequence shown here is derived from an EMBL/GenBank/DDBJ whole genome shotgun (WGS) entry which is preliminary data.</text>
</comment>
<dbReference type="NCBIfam" id="TIGR02532">
    <property type="entry name" value="IV_pilin_GFxxxE"/>
    <property type="match status" value="1"/>
</dbReference>
<dbReference type="Proteomes" id="UP000228987">
    <property type="component" value="Unassembled WGS sequence"/>
</dbReference>
<dbReference type="Gene3D" id="3.10.610.10">
    <property type="entry name" value="GSPII I/J protein-like"/>
    <property type="match status" value="1"/>
</dbReference>
<dbReference type="InterPro" id="IPR051621">
    <property type="entry name" value="T2SS_protein_J"/>
</dbReference>
<evidence type="ECO:0000313" key="10">
    <source>
        <dbReference type="EMBL" id="PCJ42766.1"/>
    </source>
</evidence>
<dbReference type="Pfam" id="PF11612">
    <property type="entry name" value="T2SSJ"/>
    <property type="match status" value="1"/>
</dbReference>
<dbReference type="GO" id="GO:0005886">
    <property type="term" value="C:plasma membrane"/>
    <property type="evidence" value="ECO:0007669"/>
    <property type="project" value="UniProtKB-SubCell"/>
</dbReference>
<evidence type="ECO:0000256" key="6">
    <source>
        <dbReference type="ARBA" id="ARBA00022519"/>
    </source>
</evidence>
<keyword evidence="4" id="KW-1003">Cell membrane</keyword>
<dbReference type="AlphaFoldDB" id="A0A2A5CHA4"/>
<dbReference type="EMBL" id="NVWI01000002">
    <property type="protein sequence ID" value="PCJ42766.1"/>
    <property type="molecule type" value="Genomic_DNA"/>
</dbReference>
<evidence type="ECO:0000256" key="4">
    <source>
        <dbReference type="ARBA" id="ARBA00022475"/>
    </source>
</evidence>
<dbReference type="GO" id="GO:0015627">
    <property type="term" value="C:type II protein secretion system complex"/>
    <property type="evidence" value="ECO:0007669"/>
    <property type="project" value="InterPro"/>
</dbReference>
<evidence type="ECO:0000256" key="3">
    <source>
        <dbReference type="ARBA" id="ARBA00021539"/>
    </source>
</evidence>
<dbReference type="GO" id="GO:0015628">
    <property type="term" value="P:protein secretion by the type II secretion system"/>
    <property type="evidence" value="ECO:0007669"/>
    <property type="project" value="InterPro"/>
</dbReference>
<evidence type="ECO:0000256" key="8">
    <source>
        <dbReference type="ARBA" id="ARBA00022989"/>
    </source>
</evidence>
<evidence type="ECO:0000256" key="9">
    <source>
        <dbReference type="ARBA" id="ARBA00023136"/>
    </source>
</evidence>
<dbReference type="InterPro" id="IPR010055">
    <property type="entry name" value="T2SS_protein-GspJ"/>
</dbReference>
<keyword evidence="8" id="KW-1133">Transmembrane helix</keyword>
<sequence length="205" mass="22761">MRFKNSHGFTLLETIVSLFLLAVMSVMAYQAIESVLGANQRSREALEDEQQLQLTWQIISNDLLHLRARQYADGFGGIEAAYQTSNSDILLSFTRGGGALLESNPTGLTRIQYSLDDEGHLLRTVWPAFVSTRDSDGQQRLLLDEVSSVDFNNLTALGYYSLDWPPIDVGFEDNLLSLPLMVEVSIFLEDGTISSRLLPGVENNG</sequence>
<organism evidence="10 11">
    <name type="scientific">SAR86 cluster bacterium</name>
    <dbReference type="NCBI Taxonomy" id="2030880"/>
    <lineage>
        <taxon>Bacteria</taxon>
        <taxon>Pseudomonadati</taxon>
        <taxon>Pseudomonadota</taxon>
        <taxon>Gammaproteobacteria</taxon>
        <taxon>SAR86 cluster</taxon>
    </lineage>
</organism>
<proteinExistence type="inferred from homology"/>
<evidence type="ECO:0000256" key="1">
    <source>
        <dbReference type="ARBA" id="ARBA00004377"/>
    </source>
</evidence>
<keyword evidence="5" id="KW-0488">Methylation</keyword>
<evidence type="ECO:0000313" key="11">
    <source>
        <dbReference type="Proteomes" id="UP000228987"/>
    </source>
</evidence>
<gene>
    <name evidence="10" type="ORF">COA71_04495</name>
</gene>
<reference evidence="11" key="1">
    <citation type="submission" date="2017-08" db="EMBL/GenBank/DDBJ databases">
        <title>A dynamic microbial community with high functional redundancy inhabits the cold, oxic subseafloor aquifer.</title>
        <authorList>
            <person name="Tully B.J."/>
            <person name="Wheat C.G."/>
            <person name="Glazer B.T."/>
            <person name="Huber J.A."/>
        </authorList>
    </citation>
    <scope>NUCLEOTIDE SEQUENCE [LARGE SCALE GENOMIC DNA]</scope>
</reference>